<dbReference type="Pfam" id="PF00023">
    <property type="entry name" value="Ank"/>
    <property type="match status" value="2"/>
</dbReference>
<comment type="caution">
    <text evidence="4">The sequence shown here is derived from an EMBL/GenBank/DDBJ whole genome shotgun (WGS) entry which is preliminary data.</text>
</comment>
<dbReference type="Gene3D" id="1.25.40.20">
    <property type="entry name" value="Ankyrin repeat-containing domain"/>
    <property type="match status" value="2"/>
</dbReference>
<dbReference type="EMBL" id="JAOPEN010000003">
    <property type="protein sequence ID" value="KAJ4860213.1"/>
    <property type="molecule type" value="Genomic_DNA"/>
</dbReference>
<evidence type="ECO:0000313" key="4">
    <source>
        <dbReference type="EMBL" id="KAJ4860213.1"/>
    </source>
</evidence>
<feature type="repeat" description="ANK" evidence="1">
    <location>
        <begin position="462"/>
        <end position="494"/>
    </location>
</feature>
<keyword evidence="5" id="KW-1185">Reference proteome</keyword>
<dbReference type="AlphaFoldDB" id="A0A9W9BBJ0"/>
<evidence type="ECO:0000256" key="1">
    <source>
        <dbReference type="PROSITE-ProRule" id="PRU00023"/>
    </source>
</evidence>
<dbReference type="Pfam" id="PF12796">
    <property type="entry name" value="Ank_2"/>
    <property type="match status" value="2"/>
</dbReference>
<dbReference type="PANTHER" id="PTHR46224:SF64">
    <property type="entry name" value="IQ MOTIF AND ANKYRIN REPEAT DOMAIN-CONTAINING PROTEIN 1"/>
    <property type="match status" value="1"/>
</dbReference>
<keyword evidence="3" id="KW-0812">Transmembrane</keyword>
<keyword evidence="1" id="KW-0040">ANK repeat</keyword>
<evidence type="ECO:0000256" key="3">
    <source>
        <dbReference type="SAM" id="Phobius"/>
    </source>
</evidence>
<proteinExistence type="predicted"/>
<evidence type="ECO:0000256" key="2">
    <source>
        <dbReference type="SAM" id="MobiDB-lite"/>
    </source>
</evidence>
<protein>
    <submittedName>
        <fullName evidence="4">Ankyrin repeats (3 copies) domain-containing protein</fullName>
    </submittedName>
</protein>
<dbReference type="PROSITE" id="PS50088">
    <property type="entry name" value="ANK_REPEAT"/>
    <property type="match status" value="3"/>
</dbReference>
<dbReference type="InterPro" id="IPR051616">
    <property type="entry name" value="Cul2-RING_E3_ligase_SR"/>
</dbReference>
<feature type="repeat" description="ANK" evidence="1">
    <location>
        <begin position="415"/>
        <end position="447"/>
    </location>
</feature>
<feature type="region of interest" description="Disordered" evidence="2">
    <location>
        <begin position="132"/>
        <end position="157"/>
    </location>
</feature>
<name>A0A9W9BBJ0_9HYPO</name>
<gene>
    <name evidence="4" type="ORF">T069G_05201</name>
</gene>
<reference evidence="4" key="1">
    <citation type="submission" date="2022-09" db="EMBL/GenBank/DDBJ databases">
        <title>Chromosome-level assembly of Trichoderma breve T069, a fungus used in development of biopesticide product.</title>
        <authorList>
            <person name="Lin R."/>
            <person name="Liu T."/>
        </authorList>
    </citation>
    <scope>NUCLEOTIDE SEQUENCE</scope>
    <source>
        <strain evidence="4">T069</strain>
    </source>
</reference>
<dbReference type="SMART" id="SM00248">
    <property type="entry name" value="ANK"/>
    <property type="match status" value="8"/>
</dbReference>
<sequence>MSLEQLASSQRKAFVFIEDSTVGFFKAHSCGNGRFIQGDPSADLEICFSLHKNKNSLIVHIHDDNLLQWLRAISSLRGSLRNNSPGPFISMDRLLPRYPEMSAKFNQDRREGHSFDALDLFVRHFLREGSTKPSAKLTSPISRGQFSPTSSGMSPPRSQLQAAIEERDPVAVDKVLATYLAFVDTKTLYLAMHYYEETVFRLLLKHGAQVGGDDIFAKLLYSAAKAGLMDAVQLLLAYDANKEGGDSCISTTALNGAASGGHLEIIQYLVEEKGANINGNEYMCPLARAIKYRHKHIIDYLLDAGANVLSDKYLVLLPRLVRTKQIGLDEILGRFRTGMNDDARDRLFLTAVSRGRLDIVRYLVAAGANVNPDTRHCSLLSWSYPRRAVFVRQNGLVRFGRSIEEAKNFPLCGREHSPPLAVAASNGYLEIVRCLVEAGADVNPYTHHRGDSIAKDSRCIRPHYSPLAAAVSEGHLDIVRYLVAAGANVNPDTRHCRAAEGSSICHREHSSPLAVAASKGYLEIVRCLVEAGAYVNPYNSTMKYAICTRPRYSPLAAAIKSNKSEVAQFLSSIGAALSKNEGKGSVLDDSDDLYPSILSGKPRDTFKRREAIAGIRARDRRTMARKLLAKVAKSCKKLLDASATQDASAGVIAYVDQLGTSASIWERGTRAIREIYEGYKPRSLSDIVSALQVANAMRAVVKTSGLGYSKKEFINDIPRWASLVSPDDRRLFFEIASYLWGIPASTVAYELADSLASPLMSLQDMVKHLVRTPGLFDLGSGNSYRLQTLRQQYSFEMSPTNICERNPTLAEWHPLPKQTVQESPHTDAPKPPDPEWEELSILARITVLVAGAIFGVILLYLCLSRYGFSTLCLPILTSDGGDGRAPDQIITRNTAILAIYVGFTSPVDFESCKSTDHLVPDCLPTETAQEPMATAQAPYEGDYPMIDPSE</sequence>
<feature type="transmembrane region" description="Helical" evidence="3">
    <location>
        <begin position="841"/>
        <end position="863"/>
    </location>
</feature>
<organism evidence="4 5">
    <name type="scientific">Trichoderma breve</name>
    <dbReference type="NCBI Taxonomy" id="2034170"/>
    <lineage>
        <taxon>Eukaryota</taxon>
        <taxon>Fungi</taxon>
        <taxon>Dikarya</taxon>
        <taxon>Ascomycota</taxon>
        <taxon>Pezizomycotina</taxon>
        <taxon>Sordariomycetes</taxon>
        <taxon>Hypocreomycetidae</taxon>
        <taxon>Hypocreales</taxon>
        <taxon>Hypocreaceae</taxon>
        <taxon>Trichoderma</taxon>
    </lineage>
</organism>
<dbReference type="SUPFAM" id="SSF48403">
    <property type="entry name" value="Ankyrin repeat"/>
    <property type="match status" value="1"/>
</dbReference>
<evidence type="ECO:0000313" key="5">
    <source>
        <dbReference type="Proteomes" id="UP001140511"/>
    </source>
</evidence>
<dbReference type="InterPro" id="IPR002110">
    <property type="entry name" value="Ankyrin_rpt"/>
</dbReference>
<dbReference type="RefSeq" id="XP_056029269.1">
    <property type="nucleotide sequence ID" value="XM_056172411.1"/>
</dbReference>
<dbReference type="PROSITE" id="PS50297">
    <property type="entry name" value="ANK_REP_REGION"/>
    <property type="match status" value="3"/>
</dbReference>
<dbReference type="PANTHER" id="PTHR46224">
    <property type="entry name" value="ANKYRIN REPEAT FAMILY PROTEIN"/>
    <property type="match status" value="1"/>
</dbReference>
<dbReference type="GeneID" id="80867099"/>
<keyword evidence="3" id="KW-0472">Membrane</keyword>
<dbReference type="InterPro" id="IPR036770">
    <property type="entry name" value="Ankyrin_rpt-contain_sf"/>
</dbReference>
<feature type="repeat" description="ANK" evidence="1">
    <location>
        <begin position="508"/>
        <end position="540"/>
    </location>
</feature>
<dbReference type="Proteomes" id="UP001140511">
    <property type="component" value="Unassembled WGS sequence"/>
</dbReference>
<keyword evidence="3" id="KW-1133">Transmembrane helix</keyword>
<accession>A0A9W9BBJ0</accession>